<keyword evidence="7 9" id="KW-0472">Membrane</keyword>
<evidence type="ECO:0000259" key="10">
    <source>
        <dbReference type="Pfam" id="PF00561"/>
    </source>
</evidence>
<dbReference type="PANTHER" id="PTHR11005">
    <property type="entry name" value="LYSOSOMAL ACID LIPASE-RELATED"/>
    <property type="match status" value="1"/>
</dbReference>
<name>A0A0C9UNG8_SPHS4</name>
<proteinExistence type="predicted"/>
<dbReference type="InterPro" id="IPR000073">
    <property type="entry name" value="AB_hydrolase_1"/>
</dbReference>
<keyword evidence="5 9" id="KW-1133">Transmembrane helix</keyword>
<comment type="subcellular location">
    <subcellularLocation>
        <location evidence="1">Membrane</location>
        <topology evidence="1">Single-pass membrane protein</topology>
    </subcellularLocation>
</comment>
<evidence type="ECO:0000256" key="9">
    <source>
        <dbReference type="SAM" id="Phobius"/>
    </source>
</evidence>
<dbReference type="Gene3D" id="3.40.50.1820">
    <property type="entry name" value="alpha/beta hydrolase"/>
    <property type="match status" value="1"/>
</dbReference>
<dbReference type="GO" id="GO:0016787">
    <property type="term" value="F:hydrolase activity"/>
    <property type="evidence" value="ECO:0007669"/>
    <property type="project" value="UniProtKB-KW"/>
</dbReference>
<feature type="domain" description="AB hydrolase-1" evidence="10">
    <location>
        <begin position="131"/>
        <end position="420"/>
    </location>
</feature>
<protein>
    <submittedName>
        <fullName evidence="11">Unplaced genomic scaffold SPHSTscaffold_104, whole genome shotgun sequence</fullName>
    </submittedName>
</protein>
<evidence type="ECO:0000256" key="7">
    <source>
        <dbReference type="ARBA" id="ARBA00023136"/>
    </source>
</evidence>
<dbReference type="GO" id="GO:0016020">
    <property type="term" value="C:membrane"/>
    <property type="evidence" value="ECO:0007669"/>
    <property type="project" value="UniProtKB-SubCell"/>
</dbReference>
<dbReference type="EMBL" id="KN837179">
    <property type="protein sequence ID" value="KIJ36384.1"/>
    <property type="molecule type" value="Genomic_DNA"/>
</dbReference>
<keyword evidence="6" id="KW-0443">Lipid metabolism</keyword>
<dbReference type="Pfam" id="PF00561">
    <property type="entry name" value="Abhydrolase_1"/>
    <property type="match status" value="1"/>
</dbReference>
<keyword evidence="3" id="KW-0378">Hydrolase</keyword>
<dbReference type="FunFam" id="3.40.50.1820:FF:000095">
    <property type="entry name" value="Triglyceride lipase-cholesterol esterase"/>
    <property type="match status" value="1"/>
</dbReference>
<dbReference type="InterPro" id="IPR029058">
    <property type="entry name" value="AB_hydrolase_fold"/>
</dbReference>
<feature type="region of interest" description="Disordered" evidence="8">
    <location>
        <begin position="472"/>
        <end position="504"/>
    </location>
</feature>
<feature type="transmembrane region" description="Helical" evidence="9">
    <location>
        <begin position="20"/>
        <end position="46"/>
    </location>
</feature>
<evidence type="ECO:0000256" key="4">
    <source>
        <dbReference type="ARBA" id="ARBA00022963"/>
    </source>
</evidence>
<evidence type="ECO:0000313" key="11">
    <source>
        <dbReference type="EMBL" id="KIJ36384.1"/>
    </source>
</evidence>
<dbReference type="HOGENOM" id="CLU_010974_5_0_1"/>
<dbReference type="OrthoDB" id="9974421at2759"/>
<dbReference type="AlphaFoldDB" id="A0A0C9UNG8"/>
<gene>
    <name evidence="11" type="ORF">M422DRAFT_782288</name>
</gene>
<organism evidence="11 12">
    <name type="scientific">Sphaerobolus stellatus (strain SS14)</name>
    <dbReference type="NCBI Taxonomy" id="990650"/>
    <lineage>
        <taxon>Eukaryota</taxon>
        <taxon>Fungi</taxon>
        <taxon>Dikarya</taxon>
        <taxon>Basidiomycota</taxon>
        <taxon>Agaricomycotina</taxon>
        <taxon>Agaricomycetes</taxon>
        <taxon>Phallomycetidae</taxon>
        <taxon>Geastrales</taxon>
        <taxon>Sphaerobolaceae</taxon>
        <taxon>Sphaerobolus</taxon>
    </lineage>
</organism>
<evidence type="ECO:0000256" key="3">
    <source>
        <dbReference type="ARBA" id="ARBA00022801"/>
    </source>
</evidence>
<dbReference type="SUPFAM" id="SSF53474">
    <property type="entry name" value="alpha/beta-Hydrolases"/>
    <property type="match status" value="1"/>
</dbReference>
<sequence>MARIPVVGRLFFREYTSLLLGLALICLEAFIRIVTIALPPPVLMWFHDRSRRLFYILDSSSIPRMPKAERTRVEKIRTAADFEALCAIYGYYPEEHIVQTRDDFMLGIHRLPNRKGEKGHASRKGRSVGKPVVYLHHGLLMNSEVWVCLTDEERTLPFVLAERGYDVWLGNNRGNKYSKKHTTHKPSSAKFWDFSLDDFCLYDIPDTIQYVLNTTHAKTLSYIGFSQGTAQAFAALGVHPYLNRKVNLFVALAPAMSPKGLAAPIVDALMKASPALVFLFFGRKSILSSTAMWQSILYPPIFVAVLDKSLSWLFNWNCFNITQAQKLAAYAHLYSFASVKSVVHWFQIMRNAKFLMYDDDVSGVLYSRNFYHPAKFPTRNISTPILLLYGSHDSLVDIQDMLSELPDHTVAKCIPKYEHIDILWGKDVHKVVIPEVLAALDKFSEMPTGNLYSDTDSANGIQIYQPSKKLETIRTRQKDAQAHKERKRSRDADQAARSDKVISY</sequence>
<evidence type="ECO:0000256" key="1">
    <source>
        <dbReference type="ARBA" id="ARBA00004167"/>
    </source>
</evidence>
<keyword evidence="4" id="KW-0442">Lipid degradation</keyword>
<evidence type="ECO:0000256" key="8">
    <source>
        <dbReference type="SAM" id="MobiDB-lite"/>
    </source>
</evidence>
<evidence type="ECO:0000256" key="2">
    <source>
        <dbReference type="ARBA" id="ARBA00022692"/>
    </source>
</evidence>
<evidence type="ECO:0000313" key="12">
    <source>
        <dbReference type="Proteomes" id="UP000054279"/>
    </source>
</evidence>
<reference evidence="11 12" key="1">
    <citation type="submission" date="2014-06" db="EMBL/GenBank/DDBJ databases">
        <title>Evolutionary Origins and Diversification of the Mycorrhizal Mutualists.</title>
        <authorList>
            <consortium name="DOE Joint Genome Institute"/>
            <consortium name="Mycorrhizal Genomics Consortium"/>
            <person name="Kohler A."/>
            <person name="Kuo A."/>
            <person name="Nagy L.G."/>
            <person name="Floudas D."/>
            <person name="Copeland A."/>
            <person name="Barry K.W."/>
            <person name="Cichocki N."/>
            <person name="Veneault-Fourrey C."/>
            <person name="LaButti K."/>
            <person name="Lindquist E.A."/>
            <person name="Lipzen A."/>
            <person name="Lundell T."/>
            <person name="Morin E."/>
            <person name="Murat C."/>
            <person name="Riley R."/>
            <person name="Ohm R."/>
            <person name="Sun H."/>
            <person name="Tunlid A."/>
            <person name="Henrissat B."/>
            <person name="Grigoriev I.V."/>
            <person name="Hibbett D.S."/>
            <person name="Martin F."/>
        </authorList>
    </citation>
    <scope>NUCLEOTIDE SEQUENCE [LARGE SCALE GENOMIC DNA]</scope>
    <source>
        <strain evidence="11 12">SS14</strain>
    </source>
</reference>
<accession>A0A0C9UNG8</accession>
<keyword evidence="2 9" id="KW-0812">Transmembrane</keyword>
<evidence type="ECO:0000256" key="6">
    <source>
        <dbReference type="ARBA" id="ARBA00023098"/>
    </source>
</evidence>
<evidence type="ECO:0000256" key="5">
    <source>
        <dbReference type="ARBA" id="ARBA00022989"/>
    </source>
</evidence>
<dbReference type="GO" id="GO:0016042">
    <property type="term" value="P:lipid catabolic process"/>
    <property type="evidence" value="ECO:0007669"/>
    <property type="project" value="UniProtKB-KW"/>
</dbReference>
<keyword evidence="12" id="KW-1185">Reference proteome</keyword>
<dbReference type="Proteomes" id="UP000054279">
    <property type="component" value="Unassembled WGS sequence"/>
</dbReference>